<dbReference type="InterPro" id="IPR011009">
    <property type="entry name" value="Kinase-like_dom_sf"/>
</dbReference>
<dbReference type="Pfam" id="PF07714">
    <property type="entry name" value="PK_Tyr_Ser-Thr"/>
    <property type="match status" value="1"/>
</dbReference>
<keyword evidence="1" id="KW-0547">Nucleotide-binding</keyword>
<keyword evidence="2" id="KW-0067">ATP-binding</keyword>
<dbReference type="Proteomes" id="UP000823775">
    <property type="component" value="Unassembled WGS sequence"/>
</dbReference>
<comment type="caution">
    <text evidence="4">The sequence shown here is derived from an EMBL/GenBank/DDBJ whole genome shotgun (WGS) entry which is preliminary data.</text>
</comment>
<dbReference type="EMBL" id="JACEIK010003030">
    <property type="protein sequence ID" value="MCD9639973.1"/>
    <property type="molecule type" value="Genomic_DNA"/>
</dbReference>
<dbReference type="PANTHER" id="PTHR27005:SF311">
    <property type="entry name" value="NON-FUNCTIONAL PSEUDOKINASE ZED1-LIKE"/>
    <property type="match status" value="1"/>
</dbReference>
<organism evidence="4 5">
    <name type="scientific">Datura stramonium</name>
    <name type="common">Jimsonweed</name>
    <name type="synonym">Common thornapple</name>
    <dbReference type="NCBI Taxonomy" id="4076"/>
    <lineage>
        <taxon>Eukaryota</taxon>
        <taxon>Viridiplantae</taxon>
        <taxon>Streptophyta</taxon>
        <taxon>Embryophyta</taxon>
        <taxon>Tracheophyta</taxon>
        <taxon>Spermatophyta</taxon>
        <taxon>Magnoliopsida</taxon>
        <taxon>eudicotyledons</taxon>
        <taxon>Gunneridae</taxon>
        <taxon>Pentapetalae</taxon>
        <taxon>asterids</taxon>
        <taxon>lamiids</taxon>
        <taxon>Solanales</taxon>
        <taxon>Solanaceae</taxon>
        <taxon>Solanoideae</taxon>
        <taxon>Datureae</taxon>
        <taxon>Datura</taxon>
    </lineage>
</organism>
<evidence type="ECO:0000313" key="5">
    <source>
        <dbReference type="Proteomes" id="UP000823775"/>
    </source>
</evidence>
<dbReference type="PANTHER" id="PTHR27005">
    <property type="entry name" value="WALL-ASSOCIATED RECEPTOR KINASE-LIKE 21"/>
    <property type="match status" value="1"/>
</dbReference>
<name>A0ABS8UYP2_DATST</name>
<dbReference type="Gene3D" id="1.10.510.10">
    <property type="entry name" value="Transferase(Phosphotransferase) domain 1"/>
    <property type="match status" value="1"/>
</dbReference>
<evidence type="ECO:0000256" key="1">
    <source>
        <dbReference type="ARBA" id="ARBA00022741"/>
    </source>
</evidence>
<evidence type="ECO:0000256" key="2">
    <source>
        <dbReference type="ARBA" id="ARBA00022840"/>
    </source>
</evidence>
<dbReference type="InterPro" id="IPR000719">
    <property type="entry name" value="Prot_kinase_dom"/>
</dbReference>
<accession>A0ABS8UYP2</accession>
<feature type="domain" description="Protein kinase" evidence="3">
    <location>
        <begin position="35"/>
        <end position="310"/>
    </location>
</feature>
<dbReference type="InterPro" id="IPR001245">
    <property type="entry name" value="Ser-Thr/Tyr_kinase_cat_dom"/>
</dbReference>
<protein>
    <recommendedName>
        <fullName evidence="3">Protein kinase domain-containing protein</fullName>
    </recommendedName>
</protein>
<evidence type="ECO:0000259" key="3">
    <source>
        <dbReference type="PROSITE" id="PS50011"/>
    </source>
</evidence>
<dbReference type="SUPFAM" id="SSF56112">
    <property type="entry name" value="Protein kinase-like (PK-like)"/>
    <property type="match status" value="1"/>
</dbReference>
<dbReference type="PROSITE" id="PS50011">
    <property type="entry name" value="PROTEIN_KINASE_DOM"/>
    <property type="match status" value="1"/>
</dbReference>
<dbReference type="SMART" id="SM00219">
    <property type="entry name" value="TyrKc"/>
    <property type="match status" value="1"/>
</dbReference>
<sequence>MHHFTRKKLSSSSASAERLKKEQDYYYLKNGSSVLEELLALCDGNCRIPIRYFSGTEIDRATDHSAKNIELADARASMFTDSLDNRLVLIRFSHHFYGVHRDIAVTSQMSHLKNVLRLVGCCLEFEKPVMVYEYVEAINLDELLFNKARKSLLSWGSRLRIAKEVASAVVFPHTEFTTPIIHRTICPSNVIIDQNNGVAKLVDFSLSLSLPPGKLEVQDLLAGRIGYVDHEYFRTRKILLLMDHVMDIADPAILEEHRIEIRQQLEDYLDLVKICTLSKGEDRPYMIHVARELRQIEKCFRALSVVAHEN</sequence>
<dbReference type="InterPro" id="IPR045274">
    <property type="entry name" value="WAK-like"/>
</dbReference>
<dbReference type="InterPro" id="IPR020635">
    <property type="entry name" value="Tyr_kinase_cat_dom"/>
</dbReference>
<proteinExistence type="predicted"/>
<reference evidence="4 5" key="1">
    <citation type="journal article" date="2021" name="BMC Genomics">
        <title>Datura genome reveals duplications of psychoactive alkaloid biosynthetic genes and high mutation rate following tissue culture.</title>
        <authorList>
            <person name="Rajewski A."/>
            <person name="Carter-House D."/>
            <person name="Stajich J."/>
            <person name="Litt A."/>
        </authorList>
    </citation>
    <scope>NUCLEOTIDE SEQUENCE [LARGE SCALE GENOMIC DNA]</scope>
    <source>
        <strain evidence="4">AR-01</strain>
    </source>
</reference>
<gene>
    <name evidence="4" type="ORF">HAX54_024984</name>
</gene>
<keyword evidence="5" id="KW-1185">Reference proteome</keyword>
<evidence type="ECO:0000313" key="4">
    <source>
        <dbReference type="EMBL" id="MCD9639973.1"/>
    </source>
</evidence>